<comment type="caution">
    <text evidence="2">The sequence shown here is derived from an EMBL/GenBank/DDBJ whole genome shotgun (WGS) entry which is preliminary data.</text>
</comment>
<dbReference type="EMBL" id="RRZC01000011">
    <property type="protein sequence ID" value="MBE0404089.1"/>
    <property type="molecule type" value="Genomic_DNA"/>
</dbReference>
<keyword evidence="3" id="KW-1185">Reference proteome</keyword>
<gene>
    <name evidence="2" type="ORF">EI163_11075</name>
</gene>
<dbReference type="RefSeq" id="WP_192527742.1">
    <property type="nucleotide sequence ID" value="NZ_RRZC01000011.1"/>
</dbReference>
<protein>
    <submittedName>
        <fullName evidence="2">Uncharacterized protein</fullName>
    </submittedName>
</protein>
<proteinExistence type="predicted"/>
<feature type="region of interest" description="Disordered" evidence="1">
    <location>
        <begin position="28"/>
        <end position="58"/>
    </location>
</feature>
<feature type="compositionally biased region" description="Polar residues" evidence="1">
    <location>
        <begin position="45"/>
        <end position="58"/>
    </location>
</feature>
<accession>A0ABR9FDF4</accession>
<evidence type="ECO:0000313" key="2">
    <source>
        <dbReference type="EMBL" id="MBE0404089.1"/>
    </source>
</evidence>
<reference evidence="2 3" key="1">
    <citation type="submission" date="2020-07" db="EMBL/GenBank/DDBJ databases">
        <title>Halophilic bacteria isolated from french cheeses.</title>
        <authorList>
            <person name="Kothe C.I."/>
            <person name="Farah-Kraiem B."/>
            <person name="Renault P."/>
            <person name="Dridi B."/>
        </authorList>
    </citation>
    <scope>NUCLEOTIDE SEQUENCE [LARGE SCALE GENOMIC DNA]</scope>
    <source>
        <strain evidence="2 3">FME16</strain>
    </source>
</reference>
<organism evidence="2 3">
    <name type="scientific">Halomonas citrativorans</name>
    <dbReference type="NCBI Taxonomy" id="2742612"/>
    <lineage>
        <taxon>Bacteria</taxon>
        <taxon>Pseudomonadati</taxon>
        <taxon>Pseudomonadota</taxon>
        <taxon>Gammaproteobacteria</taxon>
        <taxon>Oceanospirillales</taxon>
        <taxon>Halomonadaceae</taxon>
        <taxon>Halomonas</taxon>
    </lineage>
</organism>
<evidence type="ECO:0000256" key="1">
    <source>
        <dbReference type="SAM" id="MobiDB-lite"/>
    </source>
</evidence>
<name>A0ABR9FDF4_9GAMM</name>
<evidence type="ECO:0000313" key="3">
    <source>
        <dbReference type="Proteomes" id="UP000754821"/>
    </source>
</evidence>
<sequence length="58" mass="6522">MDNAPSSRTPRHLRKHATRAIAFVMNSDDSYPSAATPPQELFGEQFSNHLPRTQEALQ</sequence>
<dbReference type="Proteomes" id="UP000754821">
    <property type="component" value="Unassembled WGS sequence"/>
</dbReference>